<protein>
    <submittedName>
        <fullName evidence="1">Uncharacterized protein</fullName>
    </submittedName>
</protein>
<dbReference type="VEuPathDB" id="FungiDB:BO83DRAFT_383859"/>
<dbReference type="RefSeq" id="XP_025381762.1">
    <property type="nucleotide sequence ID" value="XM_025532562.1"/>
</dbReference>
<dbReference type="VEuPathDB" id="FungiDB:BO83DRAFT_383833"/>
<accession>A0A317UL65</accession>
<keyword evidence="3" id="KW-1185">Reference proteome</keyword>
<dbReference type="EMBL" id="MSFU01000071">
    <property type="protein sequence ID" value="PWY61661.1"/>
    <property type="molecule type" value="Genomic_DNA"/>
</dbReference>
<name>A0A317UL65_ASPEC</name>
<evidence type="ECO:0000313" key="1">
    <source>
        <dbReference type="EMBL" id="PWY61427.1"/>
    </source>
</evidence>
<reference evidence="1 3" key="1">
    <citation type="submission" date="2016-12" db="EMBL/GenBank/DDBJ databases">
        <title>The genomes of Aspergillus section Nigri reveals drivers in fungal speciation.</title>
        <authorList>
            <consortium name="DOE Joint Genome Institute"/>
            <person name="Vesth T.C."/>
            <person name="Nybo J."/>
            <person name="Theobald S."/>
            <person name="Brandl J."/>
            <person name="Frisvad J.C."/>
            <person name="Nielsen K.F."/>
            <person name="Lyhne E.K."/>
            <person name="Kogle M.E."/>
            <person name="Kuo A."/>
            <person name="Riley R."/>
            <person name="Clum A."/>
            <person name="Nolan M."/>
            <person name="Lipzen A."/>
            <person name="Salamov A."/>
            <person name="Henrissat B."/>
            <person name="Wiebenga A."/>
            <person name="De Vries R.P."/>
            <person name="Grigoriev I.V."/>
            <person name="Mortensen U.H."/>
            <person name="Andersen M.R."/>
            <person name="Baker S.E."/>
        </authorList>
    </citation>
    <scope>NUCLEOTIDE SEQUENCE [LARGE SCALE GENOMIC DNA]</scope>
    <source>
        <strain evidence="1 3">CBS 122712</strain>
    </source>
</reference>
<dbReference type="EMBL" id="MSFU01000115">
    <property type="protein sequence ID" value="PWY61427.1"/>
    <property type="molecule type" value="Genomic_DNA"/>
</dbReference>
<proteinExistence type="predicted"/>
<sequence>MTTSLSILEMEIMPLTQNHYSNCNPQIQRESSYDYAGINNYCSRQAMHPFGSEEASFSVRF</sequence>
<evidence type="ECO:0000313" key="3">
    <source>
        <dbReference type="Proteomes" id="UP000246171"/>
    </source>
</evidence>
<comment type="caution">
    <text evidence="1">The sequence shown here is derived from an EMBL/GenBank/DDBJ whole genome shotgun (WGS) entry which is preliminary data.</text>
</comment>
<dbReference type="GeneID" id="37054524"/>
<dbReference type="Proteomes" id="UP000246171">
    <property type="component" value="Unassembled WGS sequence"/>
</dbReference>
<gene>
    <name evidence="2" type="ORF">BO83DRAFT_383833</name>
    <name evidence="1" type="ORF">BO83DRAFT_383859</name>
</gene>
<organism evidence="1 3">
    <name type="scientific">Aspergillus eucalypticola (strain CBS 122712 / IBT 29274)</name>
    <dbReference type="NCBI Taxonomy" id="1448314"/>
    <lineage>
        <taxon>Eukaryota</taxon>
        <taxon>Fungi</taxon>
        <taxon>Dikarya</taxon>
        <taxon>Ascomycota</taxon>
        <taxon>Pezizomycotina</taxon>
        <taxon>Eurotiomycetes</taxon>
        <taxon>Eurotiomycetidae</taxon>
        <taxon>Eurotiales</taxon>
        <taxon>Aspergillaceae</taxon>
        <taxon>Aspergillus</taxon>
        <taxon>Aspergillus subgen. Circumdati</taxon>
    </lineage>
</organism>
<dbReference type="AlphaFoldDB" id="A0A317UL65"/>
<evidence type="ECO:0000313" key="2">
    <source>
        <dbReference type="EMBL" id="PWY61661.1"/>
    </source>
</evidence>